<dbReference type="Gene3D" id="1.10.287.130">
    <property type="match status" value="1"/>
</dbReference>
<reference evidence="3" key="1">
    <citation type="journal article" date="2014" name="Front. Microbiol.">
        <title>High frequency of phylogenetically diverse reductive dehalogenase-homologous genes in deep subseafloor sedimentary metagenomes.</title>
        <authorList>
            <person name="Kawai M."/>
            <person name="Futagami T."/>
            <person name="Toyoda A."/>
            <person name="Takaki Y."/>
            <person name="Nishi S."/>
            <person name="Hori S."/>
            <person name="Arai W."/>
            <person name="Tsubouchi T."/>
            <person name="Morono Y."/>
            <person name="Uchiyama I."/>
            <person name="Ito T."/>
            <person name="Fujiyama A."/>
            <person name="Inagaki F."/>
            <person name="Takami H."/>
        </authorList>
    </citation>
    <scope>NUCLEOTIDE SEQUENCE</scope>
    <source>
        <strain evidence="3">Expedition CK06-06</strain>
    </source>
</reference>
<dbReference type="Pfam" id="PF00512">
    <property type="entry name" value="HisKA"/>
    <property type="match status" value="1"/>
</dbReference>
<dbReference type="SUPFAM" id="SSF47384">
    <property type="entry name" value="Homodimeric domain of signal transducing histidine kinase"/>
    <property type="match status" value="1"/>
</dbReference>
<evidence type="ECO:0000259" key="2">
    <source>
        <dbReference type="PROSITE" id="PS50109"/>
    </source>
</evidence>
<dbReference type="SMART" id="SM00387">
    <property type="entry name" value="HATPase_c"/>
    <property type="match status" value="1"/>
</dbReference>
<protein>
    <recommendedName>
        <fullName evidence="2">Histidine kinase domain-containing protein</fullName>
    </recommendedName>
</protein>
<dbReference type="PROSITE" id="PS50109">
    <property type="entry name" value="HIS_KIN"/>
    <property type="match status" value="1"/>
</dbReference>
<dbReference type="PRINTS" id="PR00344">
    <property type="entry name" value="BCTRLSENSOR"/>
</dbReference>
<dbReference type="InterPro" id="IPR036097">
    <property type="entry name" value="HisK_dim/P_sf"/>
</dbReference>
<dbReference type="InterPro" id="IPR004358">
    <property type="entry name" value="Sig_transdc_His_kin-like_C"/>
</dbReference>
<dbReference type="PANTHER" id="PTHR43065:SF42">
    <property type="entry name" value="TWO-COMPONENT SENSOR PPRA"/>
    <property type="match status" value="1"/>
</dbReference>
<sequence>MAAIGEIAAAIAHELNSPLAGIGSVLRVLRQRIDEGHPHHKLVSEAGEATRFCGDVIRELLSFARKPTADRERVDCNEVIVGLLAFSAQLLYTKGIKIVKRYDPDLPRVRGCRSELQQVFLNLITNARDAMPDGGTLTISTRARESGEGGVEVEFSDTGSGMSAELAQRAFEPFLTTKDSDAGTGLGLHISREIVSRHGGSIRVATEKDRGCTLLVSLPDREDA</sequence>
<keyword evidence="1" id="KW-0597">Phosphoprotein</keyword>
<dbReference type="InterPro" id="IPR003661">
    <property type="entry name" value="HisK_dim/P_dom"/>
</dbReference>
<dbReference type="InterPro" id="IPR003594">
    <property type="entry name" value="HATPase_dom"/>
</dbReference>
<organism evidence="3">
    <name type="scientific">marine sediment metagenome</name>
    <dbReference type="NCBI Taxonomy" id="412755"/>
    <lineage>
        <taxon>unclassified sequences</taxon>
        <taxon>metagenomes</taxon>
        <taxon>ecological metagenomes</taxon>
    </lineage>
</organism>
<accession>X0W252</accession>
<dbReference type="SUPFAM" id="SSF55874">
    <property type="entry name" value="ATPase domain of HSP90 chaperone/DNA topoisomerase II/histidine kinase"/>
    <property type="match status" value="1"/>
</dbReference>
<dbReference type="Gene3D" id="3.30.565.10">
    <property type="entry name" value="Histidine kinase-like ATPase, C-terminal domain"/>
    <property type="match status" value="1"/>
</dbReference>
<dbReference type="EMBL" id="BARS01032690">
    <property type="protein sequence ID" value="GAG17397.1"/>
    <property type="molecule type" value="Genomic_DNA"/>
</dbReference>
<feature type="domain" description="Histidine kinase" evidence="2">
    <location>
        <begin position="10"/>
        <end position="222"/>
    </location>
</feature>
<dbReference type="InterPro" id="IPR036890">
    <property type="entry name" value="HATPase_C_sf"/>
</dbReference>
<dbReference type="CDD" id="cd00082">
    <property type="entry name" value="HisKA"/>
    <property type="match status" value="1"/>
</dbReference>
<dbReference type="GO" id="GO:0000155">
    <property type="term" value="F:phosphorelay sensor kinase activity"/>
    <property type="evidence" value="ECO:0007669"/>
    <property type="project" value="InterPro"/>
</dbReference>
<evidence type="ECO:0000313" key="3">
    <source>
        <dbReference type="EMBL" id="GAG17397.1"/>
    </source>
</evidence>
<name>X0W252_9ZZZZ</name>
<dbReference type="PANTHER" id="PTHR43065">
    <property type="entry name" value="SENSOR HISTIDINE KINASE"/>
    <property type="match status" value="1"/>
</dbReference>
<proteinExistence type="predicted"/>
<evidence type="ECO:0000256" key="1">
    <source>
        <dbReference type="ARBA" id="ARBA00022553"/>
    </source>
</evidence>
<comment type="caution">
    <text evidence="3">The sequence shown here is derived from an EMBL/GenBank/DDBJ whole genome shotgun (WGS) entry which is preliminary data.</text>
</comment>
<dbReference type="AlphaFoldDB" id="X0W252"/>
<gene>
    <name evidence="3" type="ORF">S01H1_50723</name>
</gene>
<dbReference type="InterPro" id="IPR005467">
    <property type="entry name" value="His_kinase_dom"/>
</dbReference>
<dbReference type="Pfam" id="PF02518">
    <property type="entry name" value="HATPase_c"/>
    <property type="match status" value="1"/>
</dbReference>
<dbReference type="SMART" id="SM00388">
    <property type="entry name" value="HisKA"/>
    <property type="match status" value="1"/>
</dbReference>